<evidence type="ECO:0000256" key="1">
    <source>
        <dbReference type="SAM" id="MobiDB-lite"/>
    </source>
</evidence>
<accession>A0ABU6UZN4</accession>
<name>A0ABU6UZN4_9FABA</name>
<keyword evidence="3" id="KW-1185">Reference proteome</keyword>
<protein>
    <submittedName>
        <fullName evidence="2">Uncharacterized protein</fullName>
    </submittedName>
</protein>
<sequence length="81" mass="9657">DMTAKGRTEMAGEWRQQRHGIDGEGRRREMVETRRWILRWIRGRGRSVVDEQIGRLTVKEGRDGWGQGRRRRRWLAAQLGE</sequence>
<reference evidence="2 3" key="1">
    <citation type="journal article" date="2023" name="Plants (Basel)">
        <title>Bridging the Gap: Combining Genomics and Transcriptomics Approaches to Understand Stylosanthes scabra, an Orphan Legume from the Brazilian Caatinga.</title>
        <authorList>
            <person name="Ferreira-Neto J.R.C."/>
            <person name="da Silva M.D."/>
            <person name="Binneck E."/>
            <person name="de Melo N.F."/>
            <person name="da Silva R.H."/>
            <person name="de Melo A.L.T.M."/>
            <person name="Pandolfi V."/>
            <person name="Bustamante F.O."/>
            <person name="Brasileiro-Vidal A.C."/>
            <person name="Benko-Iseppon A.M."/>
        </authorList>
    </citation>
    <scope>NUCLEOTIDE SEQUENCE [LARGE SCALE GENOMIC DNA]</scope>
    <source>
        <tissue evidence="2">Leaves</tissue>
    </source>
</reference>
<feature type="region of interest" description="Disordered" evidence="1">
    <location>
        <begin position="1"/>
        <end position="26"/>
    </location>
</feature>
<comment type="caution">
    <text evidence="2">The sequence shown here is derived from an EMBL/GenBank/DDBJ whole genome shotgun (WGS) entry which is preliminary data.</text>
</comment>
<evidence type="ECO:0000313" key="2">
    <source>
        <dbReference type="EMBL" id="MED6166474.1"/>
    </source>
</evidence>
<dbReference type="Proteomes" id="UP001341840">
    <property type="component" value="Unassembled WGS sequence"/>
</dbReference>
<feature type="non-terminal residue" evidence="2">
    <location>
        <position position="1"/>
    </location>
</feature>
<evidence type="ECO:0000313" key="3">
    <source>
        <dbReference type="Proteomes" id="UP001341840"/>
    </source>
</evidence>
<gene>
    <name evidence="2" type="ORF">PIB30_109660</name>
</gene>
<dbReference type="EMBL" id="JASCZI010126573">
    <property type="protein sequence ID" value="MED6166474.1"/>
    <property type="molecule type" value="Genomic_DNA"/>
</dbReference>
<organism evidence="2 3">
    <name type="scientific">Stylosanthes scabra</name>
    <dbReference type="NCBI Taxonomy" id="79078"/>
    <lineage>
        <taxon>Eukaryota</taxon>
        <taxon>Viridiplantae</taxon>
        <taxon>Streptophyta</taxon>
        <taxon>Embryophyta</taxon>
        <taxon>Tracheophyta</taxon>
        <taxon>Spermatophyta</taxon>
        <taxon>Magnoliopsida</taxon>
        <taxon>eudicotyledons</taxon>
        <taxon>Gunneridae</taxon>
        <taxon>Pentapetalae</taxon>
        <taxon>rosids</taxon>
        <taxon>fabids</taxon>
        <taxon>Fabales</taxon>
        <taxon>Fabaceae</taxon>
        <taxon>Papilionoideae</taxon>
        <taxon>50 kb inversion clade</taxon>
        <taxon>dalbergioids sensu lato</taxon>
        <taxon>Dalbergieae</taxon>
        <taxon>Pterocarpus clade</taxon>
        <taxon>Stylosanthes</taxon>
    </lineage>
</organism>
<proteinExistence type="predicted"/>